<keyword evidence="5" id="KW-1185">Reference proteome</keyword>
<dbReference type="InterPro" id="IPR037523">
    <property type="entry name" value="VOC_core"/>
</dbReference>
<name>A0A1H0ASQ5_9EURY</name>
<evidence type="ECO:0000256" key="1">
    <source>
        <dbReference type="ARBA" id="ARBA00022723"/>
    </source>
</evidence>
<sequence length="241" mass="25809">MIPSTSGIALQPEFDPGPSGIEVAFNLGGSAGSAFLTTLVVGGIVSFAIGAAGFGAGLARLTRTPAGTRIGLSPSRVFVDHMTHDVPIRVDHVGIAVESVADAEPVLLALGCEKMNDETVEDRFRWVYYRLGDASRVELIEPIEDDSFLTGFLAENGPGLHHVTLEVADLDTVADSLEAEGIRVVDRAEFDTWTEAFVSPGNPTGTLFQLMEYHEDYPEGRDPPEELFVNGGRVEEVAAHE</sequence>
<dbReference type="InterPro" id="IPR051785">
    <property type="entry name" value="MMCE/EMCE_epimerase"/>
</dbReference>
<reference evidence="4 5" key="1">
    <citation type="submission" date="2016-10" db="EMBL/GenBank/DDBJ databases">
        <authorList>
            <person name="de Groot N.N."/>
        </authorList>
    </citation>
    <scope>NUCLEOTIDE SEQUENCE [LARGE SCALE GENOMIC DNA]</scope>
    <source>
        <strain evidence="5">EB21,IBRC-M 10013,KCTC 4048</strain>
    </source>
</reference>
<keyword evidence="1" id="KW-0479">Metal-binding</keyword>
<dbReference type="Pfam" id="PF13669">
    <property type="entry name" value="Glyoxalase_4"/>
    <property type="match status" value="1"/>
</dbReference>
<evidence type="ECO:0000313" key="5">
    <source>
        <dbReference type="Proteomes" id="UP000199370"/>
    </source>
</evidence>
<dbReference type="AlphaFoldDB" id="A0A1H0ASQ5"/>
<evidence type="ECO:0000256" key="2">
    <source>
        <dbReference type="SAM" id="Phobius"/>
    </source>
</evidence>
<protein>
    <submittedName>
        <fullName evidence="4">Methylmalonyl-CoA epimerase</fullName>
    </submittedName>
</protein>
<dbReference type="Gene3D" id="3.10.180.10">
    <property type="entry name" value="2,3-Dihydroxybiphenyl 1,2-Dioxygenase, domain 1"/>
    <property type="match status" value="1"/>
</dbReference>
<proteinExistence type="predicted"/>
<dbReference type="GO" id="GO:0046491">
    <property type="term" value="P:L-methylmalonyl-CoA metabolic process"/>
    <property type="evidence" value="ECO:0007669"/>
    <property type="project" value="TreeGrafter"/>
</dbReference>
<organism evidence="4 5">
    <name type="scientific">Haloarchaeobius iranensis</name>
    <dbReference type="NCBI Taxonomy" id="996166"/>
    <lineage>
        <taxon>Archaea</taxon>
        <taxon>Methanobacteriati</taxon>
        <taxon>Methanobacteriota</taxon>
        <taxon>Stenosarchaea group</taxon>
        <taxon>Halobacteria</taxon>
        <taxon>Halobacteriales</taxon>
        <taxon>Halorubellaceae</taxon>
        <taxon>Haloarchaeobius</taxon>
    </lineage>
</organism>
<accession>A0A1H0ASQ5</accession>
<dbReference type="Proteomes" id="UP000199370">
    <property type="component" value="Unassembled WGS sequence"/>
</dbReference>
<dbReference type="STRING" id="996166.SAMN05192554_12930"/>
<feature type="domain" description="VOC" evidence="3">
    <location>
        <begin position="89"/>
        <end position="213"/>
    </location>
</feature>
<gene>
    <name evidence="4" type="ORF">SAMN05192554_12930</name>
</gene>
<dbReference type="PANTHER" id="PTHR43048:SF3">
    <property type="entry name" value="METHYLMALONYL-COA EPIMERASE, MITOCHONDRIAL"/>
    <property type="match status" value="1"/>
</dbReference>
<keyword evidence="2" id="KW-1133">Transmembrane helix</keyword>
<keyword evidence="2" id="KW-0812">Transmembrane</keyword>
<keyword evidence="2" id="KW-0472">Membrane</keyword>
<dbReference type="PROSITE" id="PS51819">
    <property type="entry name" value="VOC"/>
    <property type="match status" value="1"/>
</dbReference>
<feature type="transmembrane region" description="Helical" evidence="2">
    <location>
        <begin position="34"/>
        <end position="59"/>
    </location>
</feature>
<dbReference type="GO" id="GO:0004493">
    <property type="term" value="F:methylmalonyl-CoA epimerase activity"/>
    <property type="evidence" value="ECO:0007669"/>
    <property type="project" value="TreeGrafter"/>
</dbReference>
<evidence type="ECO:0000313" key="4">
    <source>
        <dbReference type="EMBL" id="SDN36414.1"/>
    </source>
</evidence>
<dbReference type="SUPFAM" id="SSF54593">
    <property type="entry name" value="Glyoxalase/Bleomycin resistance protein/Dihydroxybiphenyl dioxygenase"/>
    <property type="match status" value="1"/>
</dbReference>
<dbReference type="InterPro" id="IPR029068">
    <property type="entry name" value="Glyas_Bleomycin-R_OHBP_Dase"/>
</dbReference>
<evidence type="ECO:0000259" key="3">
    <source>
        <dbReference type="PROSITE" id="PS51819"/>
    </source>
</evidence>
<dbReference type="EMBL" id="FNIA01000029">
    <property type="protein sequence ID" value="SDN36414.1"/>
    <property type="molecule type" value="Genomic_DNA"/>
</dbReference>
<dbReference type="PANTHER" id="PTHR43048">
    <property type="entry name" value="METHYLMALONYL-COA EPIMERASE"/>
    <property type="match status" value="1"/>
</dbReference>
<dbReference type="GO" id="GO:0046872">
    <property type="term" value="F:metal ion binding"/>
    <property type="evidence" value="ECO:0007669"/>
    <property type="project" value="UniProtKB-KW"/>
</dbReference>